<keyword evidence="4" id="KW-1185">Reference proteome</keyword>
<evidence type="ECO:0000313" key="3">
    <source>
        <dbReference type="EMBL" id="QYZ70245.1"/>
    </source>
</evidence>
<evidence type="ECO:0000256" key="1">
    <source>
        <dbReference type="SAM" id="Coils"/>
    </source>
</evidence>
<proteinExistence type="predicted"/>
<evidence type="ECO:0000256" key="2">
    <source>
        <dbReference type="SAM" id="MobiDB-lite"/>
    </source>
</evidence>
<organism evidence="3 4">
    <name type="scientific">Neotabrizicola shimadae</name>
    <dbReference type="NCBI Taxonomy" id="2807096"/>
    <lineage>
        <taxon>Bacteria</taxon>
        <taxon>Pseudomonadati</taxon>
        <taxon>Pseudomonadota</taxon>
        <taxon>Alphaproteobacteria</taxon>
        <taxon>Rhodobacterales</taxon>
        <taxon>Paracoccaceae</taxon>
        <taxon>Neotabrizicola</taxon>
    </lineage>
</organism>
<dbReference type="SUPFAM" id="SSF48452">
    <property type="entry name" value="TPR-like"/>
    <property type="match status" value="1"/>
</dbReference>
<dbReference type="AlphaFoldDB" id="A0A8G0ZX08"/>
<dbReference type="RefSeq" id="WP_220662461.1">
    <property type="nucleotide sequence ID" value="NZ_CP069370.1"/>
</dbReference>
<dbReference type="Pfam" id="PF14559">
    <property type="entry name" value="TPR_19"/>
    <property type="match status" value="2"/>
</dbReference>
<accession>A0A8G0ZX08</accession>
<dbReference type="Proteomes" id="UP000826300">
    <property type="component" value="Chromosome"/>
</dbReference>
<dbReference type="SUPFAM" id="SSF53474">
    <property type="entry name" value="alpha/beta-Hydrolases"/>
    <property type="match status" value="1"/>
</dbReference>
<dbReference type="Gene3D" id="3.40.50.1820">
    <property type="entry name" value="alpha/beta hydrolase"/>
    <property type="match status" value="1"/>
</dbReference>
<dbReference type="InterPro" id="IPR029058">
    <property type="entry name" value="AB_hydrolase_fold"/>
</dbReference>
<dbReference type="EMBL" id="CP069370">
    <property type="protein sequence ID" value="QYZ70245.1"/>
    <property type="molecule type" value="Genomic_DNA"/>
</dbReference>
<dbReference type="KEGG" id="nsm:JO391_01520"/>
<gene>
    <name evidence="3" type="ORF">JO391_01520</name>
</gene>
<feature type="coiled-coil region" evidence="1">
    <location>
        <begin position="172"/>
        <end position="199"/>
    </location>
</feature>
<reference evidence="3" key="1">
    <citation type="submission" date="2021-02" db="EMBL/GenBank/DDBJ databases">
        <title>Rhodobacter shimadae sp. nov., an aerobic anoxygenic phototrophic bacterium isolated from a hot spring.</title>
        <authorList>
            <person name="Muramatsu S."/>
            <person name="Haruta S."/>
            <person name="Hirose S."/>
            <person name="Hanada S."/>
        </authorList>
    </citation>
    <scope>NUCLEOTIDE SEQUENCE</scope>
    <source>
        <strain evidence="3">N10</strain>
    </source>
</reference>
<keyword evidence="1" id="KW-0175">Coiled coil</keyword>
<dbReference type="InterPro" id="IPR011990">
    <property type="entry name" value="TPR-like_helical_dom_sf"/>
</dbReference>
<protein>
    <submittedName>
        <fullName evidence="3">Tetratricopeptide repeat protein</fullName>
    </submittedName>
</protein>
<dbReference type="Gene3D" id="1.25.40.10">
    <property type="entry name" value="Tetratricopeptide repeat domain"/>
    <property type="match status" value="2"/>
</dbReference>
<evidence type="ECO:0000313" key="4">
    <source>
        <dbReference type="Proteomes" id="UP000826300"/>
    </source>
</evidence>
<feature type="region of interest" description="Disordered" evidence="2">
    <location>
        <begin position="26"/>
        <end position="57"/>
    </location>
</feature>
<sequence length="687" mass="74797">MPIEFDDPASARCMKSFLEEHLPVAAEFDQTSSPKGAPVEAAARKARPRPGAPDPADLKRIRDHLADREAREAERLCRRVLQAQPGHHATLALLCRALLAQNRLDAARGIVDRLDRLKAEPDLRQSLREVVQAAERRQLETDLRAALKAEDLATARALLDTAAPDRSGHPTLRKASIRLLIAEERLAEAEAECRALLAESETSGGEFQLCNVLRRQGRHAEARELFRSRLWTGEFTPEQRAEALGWLVEGLTAAEAEAFLGELEAIRAPTTAEMARMAMFEARVGRPALALSRLEALDREGQLSPLMAVQIVNCLVQTGRLDEAMARIGAMKSSDPDNPDWHLKQAIVHHFRNEPDAAARCIAEGLNRWPGEHRLLRALQMAAFPPARLERLVARIDAARRKAEFSDAANLEFAVAALQARAVAPAMDALGAVQPGRSEPQLLAADLRRLLSDCPEDLVQTRARFRDDVRASMQVVQAAGAVATVVIFPNLRGNFGLLPLDFADALLSRHPVNVIYLRDRGRSAFLAPTQDLGGSVDGLADLLRQQARDLGDLPVLTIGTSSGGFAALWQAAAIGARGAITFSGPTRLHSSEDRPADSNRRVGLSFLEGLPEEARDVIPALRARAGLRIWHIAAADHAEDRRQQARIAGLPGVETMVLDGAASHNTLLPAVLSGLFDRLIADALEGL</sequence>
<name>A0A8G0ZX08_9RHOB</name>